<evidence type="ECO:0000313" key="10">
    <source>
        <dbReference type="EMBL" id="BES87276.1"/>
    </source>
</evidence>
<keyword evidence="3" id="KW-0812">Transmembrane</keyword>
<dbReference type="InterPro" id="IPR050975">
    <property type="entry name" value="Sleep_regulator"/>
</dbReference>
<proteinExistence type="predicted"/>
<feature type="signal peptide" evidence="9">
    <location>
        <begin position="1"/>
        <end position="26"/>
    </location>
</feature>
<evidence type="ECO:0000256" key="9">
    <source>
        <dbReference type="SAM" id="SignalP"/>
    </source>
</evidence>
<keyword evidence="11" id="KW-1185">Reference proteome</keyword>
<evidence type="ECO:0008006" key="12">
    <source>
        <dbReference type="Google" id="ProtNLM"/>
    </source>
</evidence>
<organism evidence="10 11">
    <name type="scientific">Nesidiocoris tenuis</name>
    <dbReference type="NCBI Taxonomy" id="355587"/>
    <lineage>
        <taxon>Eukaryota</taxon>
        <taxon>Metazoa</taxon>
        <taxon>Ecdysozoa</taxon>
        <taxon>Arthropoda</taxon>
        <taxon>Hexapoda</taxon>
        <taxon>Insecta</taxon>
        <taxon>Pterygota</taxon>
        <taxon>Neoptera</taxon>
        <taxon>Paraneoptera</taxon>
        <taxon>Hemiptera</taxon>
        <taxon>Heteroptera</taxon>
        <taxon>Panheteroptera</taxon>
        <taxon>Cimicomorpha</taxon>
        <taxon>Miridae</taxon>
        <taxon>Dicyphina</taxon>
        <taxon>Nesidiocoris</taxon>
    </lineage>
</organism>
<keyword evidence="6" id="KW-0472">Membrane</keyword>
<evidence type="ECO:0000256" key="1">
    <source>
        <dbReference type="ARBA" id="ARBA00004589"/>
    </source>
</evidence>
<evidence type="ECO:0000313" key="11">
    <source>
        <dbReference type="Proteomes" id="UP001307889"/>
    </source>
</evidence>
<evidence type="ECO:0000256" key="7">
    <source>
        <dbReference type="ARBA" id="ARBA00023180"/>
    </source>
</evidence>
<accession>A0ABN7A528</accession>
<evidence type="ECO:0000256" key="5">
    <source>
        <dbReference type="ARBA" id="ARBA00022989"/>
    </source>
</evidence>
<dbReference type="InterPro" id="IPR031424">
    <property type="entry name" value="QVR-like"/>
</dbReference>
<keyword evidence="5" id="KW-1133">Transmembrane helix</keyword>
<evidence type="ECO:0000256" key="4">
    <source>
        <dbReference type="ARBA" id="ARBA00022729"/>
    </source>
</evidence>
<keyword evidence="7" id="KW-0325">Glycoprotein</keyword>
<dbReference type="SUPFAM" id="SSF57302">
    <property type="entry name" value="Snake toxin-like"/>
    <property type="match status" value="1"/>
</dbReference>
<dbReference type="PANTHER" id="PTHR33562">
    <property type="entry name" value="ATILLA, ISOFORM B-RELATED-RELATED"/>
    <property type="match status" value="1"/>
</dbReference>
<keyword evidence="4 9" id="KW-0732">Signal</keyword>
<name>A0ABN7A528_9HEMI</name>
<gene>
    <name evidence="10" type="ORF">NTJ_00081</name>
</gene>
<keyword evidence="2" id="KW-0336">GPI-anchor</keyword>
<evidence type="ECO:0000256" key="6">
    <source>
        <dbReference type="ARBA" id="ARBA00023136"/>
    </source>
</evidence>
<sequence length="165" mass="18060">MKVAGCAQSYALAFAALLVFLGVAGGNSNDVEPSLQCYQCNSEYDPRCGDPFDPYALGTVNCSLIEPLEHLQGKKPRICRKNIQKVYGKVRVVRSCGYLEDDYLNEKKCLYRSGTYNVYNTYCSCTGHLCNAATSLPTSATNNMIFLVSTAWVFISGSASWSSSL</sequence>
<evidence type="ECO:0000256" key="2">
    <source>
        <dbReference type="ARBA" id="ARBA00022622"/>
    </source>
</evidence>
<dbReference type="EMBL" id="AP028909">
    <property type="protein sequence ID" value="BES87276.1"/>
    <property type="molecule type" value="Genomic_DNA"/>
</dbReference>
<feature type="chain" id="PRO_5046695140" description="Protein sleepless" evidence="9">
    <location>
        <begin position="27"/>
        <end position="165"/>
    </location>
</feature>
<keyword evidence="8" id="KW-0449">Lipoprotein</keyword>
<evidence type="ECO:0000256" key="3">
    <source>
        <dbReference type="ARBA" id="ARBA00022692"/>
    </source>
</evidence>
<dbReference type="Proteomes" id="UP001307889">
    <property type="component" value="Chromosome 1"/>
</dbReference>
<dbReference type="PANTHER" id="PTHR33562:SF17">
    <property type="entry name" value="PROTEIN QUIVER"/>
    <property type="match status" value="1"/>
</dbReference>
<reference evidence="10 11" key="1">
    <citation type="submission" date="2023-09" db="EMBL/GenBank/DDBJ databases">
        <title>Nesidiocoris tenuis whole genome shotgun sequence.</title>
        <authorList>
            <person name="Shibata T."/>
            <person name="Shimoda M."/>
            <person name="Kobayashi T."/>
            <person name="Uehara T."/>
        </authorList>
    </citation>
    <scope>NUCLEOTIDE SEQUENCE [LARGE SCALE GENOMIC DNA]</scope>
    <source>
        <strain evidence="10 11">Japan</strain>
    </source>
</reference>
<comment type="subcellular location">
    <subcellularLocation>
        <location evidence="1">Membrane</location>
        <topology evidence="1">Lipid-anchor</topology>
        <topology evidence="1">GPI-anchor</topology>
    </subcellularLocation>
</comment>
<evidence type="ECO:0000256" key="8">
    <source>
        <dbReference type="ARBA" id="ARBA00023288"/>
    </source>
</evidence>
<dbReference type="Pfam" id="PF17064">
    <property type="entry name" value="QVR"/>
    <property type="match status" value="1"/>
</dbReference>
<protein>
    <recommendedName>
        <fullName evidence="12">Protein sleepless</fullName>
    </recommendedName>
</protein>
<dbReference type="InterPro" id="IPR045860">
    <property type="entry name" value="Snake_toxin-like_sf"/>
</dbReference>